<evidence type="ECO:0000313" key="4">
    <source>
        <dbReference type="Proteomes" id="UP000034228"/>
    </source>
</evidence>
<evidence type="ECO:0000259" key="2">
    <source>
        <dbReference type="SMART" id="SM00849"/>
    </source>
</evidence>
<keyword evidence="4" id="KW-1185">Reference proteome</keyword>
<protein>
    <submittedName>
        <fullName evidence="3">Beta-lactamase</fullName>
    </submittedName>
</protein>
<name>A0A0M2VCE7_9GAMM</name>
<dbReference type="InterPro" id="IPR051682">
    <property type="entry name" value="Mito_Persulfide_Diox"/>
</dbReference>
<dbReference type="GO" id="GO:0006749">
    <property type="term" value="P:glutathione metabolic process"/>
    <property type="evidence" value="ECO:0007669"/>
    <property type="project" value="InterPro"/>
</dbReference>
<dbReference type="GO" id="GO:0070813">
    <property type="term" value="P:hydrogen sulfide metabolic process"/>
    <property type="evidence" value="ECO:0007669"/>
    <property type="project" value="TreeGrafter"/>
</dbReference>
<dbReference type="Pfam" id="PF00753">
    <property type="entry name" value="Lactamase_B"/>
    <property type="match status" value="1"/>
</dbReference>
<proteinExistence type="predicted"/>
<dbReference type="RefSeq" id="WP_046556045.1">
    <property type="nucleotide sequence ID" value="NZ_LAHO01000002.1"/>
</dbReference>
<dbReference type="PATRIC" id="fig|336831.14.peg.3616"/>
<dbReference type="InterPro" id="IPR044528">
    <property type="entry name" value="POD-like_MBL-fold"/>
</dbReference>
<keyword evidence="1" id="KW-0479">Metal-binding</keyword>
<dbReference type="PANTHER" id="PTHR43084:SF1">
    <property type="entry name" value="PERSULFIDE DIOXYGENASE ETHE1, MITOCHONDRIAL"/>
    <property type="match status" value="1"/>
</dbReference>
<sequence length="289" mass="32234">MDPLVHVKAFLDSDSETFSYVVADLTSGLAVIIDPVLDFDYKSGHTSTKSAEEILAYVEQKTFTVEWILETHAHADHLSAAPFFKEKVGAKIGIGEHIQQVQSIFKQIFNLEKEFLPNGAQFDHLFKDGEELKVGSLSIKVMHTPGHTPADLAYLINGKKAFVGDTLFMPDVGTARCDFPGGSAVTLYQSIKKLLSLPAETEIYICHDYPTQGREHEYKTTVAEQLEHNIHVNSEIAEDAFVQKRKARDKTLSMPRLILPSIQVNIRAGQLPPKEDNGQVYLKVPINML</sequence>
<dbReference type="STRING" id="336831.WG68_02290"/>
<comment type="caution">
    <text evidence="3">The sequence shown here is derived from an EMBL/GenBank/DDBJ whole genome shotgun (WGS) entry which is preliminary data.</text>
</comment>
<evidence type="ECO:0000256" key="1">
    <source>
        <dbReference type="ARBA" id="ARBA00022723"/>
    </source>
</evidence>
<evidence type="ECO:0000313" key="3">
    <source>
        <dbReference type="EMBL" id="KKO46798.1"/>
    </source>
</evidence>
<dbReference type="Gene3D" id="3.60.15.10">
    <property type="entry name" value="Ribonuclease Z/Hydroxyacylglutathione hydrolase-like"/>
    <property type="match status" value="1"/>
</dbReference>
<gene>
    <name evidence="3" type="ORF">WG68_02290</name>
</gene>
<dbReference type="EMBL" id="LAHO01000002">
    <property type="protein sequence ID" value="KKO46798.1"/>
    <property type="molecule type" value="Genomic_DNA"/>
</dbReference>
<dbReference type="InterPro" id="IPR001279">
    <property type="entry name" value="Metallo-B-lactamas"/>
</dbReference>
<dbReference type="CDD" id="cd07724">
    <property type="entry name" value="POD-like_MBL-fold"/>
    <property type="match status" value="1"/>
</dbReference>
<dbReference type="SMART" id="SM00849">
    <property type="entry name" value="Lactamase_B"/>
    <property type="match status" value="1"/>
</dbReference>
<dbReference type="PANTHER" id="PTHR43084">
    <property type="entry name" value="PERSULFIDE DIOXYGENASE ETHE1"/>
    <property type="match status" value="1"/>
</dbReference>
<dbReference type="Proteomes" id="UP000034228">
    <property type="component" value="Unassembled WGS sequence"/>
</dbReference>
<accession>A0A0M2VCE7</accession>
<organism evidence="3 4">
    <name type="scientific">Arsukibacterium ikkense</name>
    <dbReference type="NCBI Taxonomy" id="336831"/>
    <lineage>
        <taxon>Bacteria</taxon>
        <taxon>Pseudomonadati</taxon>
        <taxon>Pseudomonadota</taxon>
        <taxon>Gammaproteobacteria</taxon>
        <taxon>Chromatiales</taxon>
        <taxon>Chromatiaceae</taxon>
        <taxon>Arsukibacterium</taxon>
    </lineage>
</organism>
<dbReference type="InterPro" id="IPR036866">
    <property type="entry name" value="RibonucZ/Hydroxyglut_hydro"/>
</dbReference>
<dbReference type="OrthoDB" id="9784009at2"/>
<reference evidence="3 4" key="1">
    <citation type="submission" date="2015-03" db="EMBL/GenBank/DDBJ databases">
        <title>Draft genome sequences of two protease-producing strains of Arsukibacterium isolated from two cold and alkaline environments.</title>
        <authorList>
            <person name="Lylloff J.E."/>
            <person name="Skov L.B."/>
            <person name="Jepsen M."/>
            <person name="Hallin P.F."/>
            <person name="Sorensen S.J."/>
            <person name="Stougaard P."/>
            <person name="Glaring M.A."/>
        </authorList>
    </citation>
    <scope>NUCLEOTIDE SEQUENCE [LARGE SCALE GENOMIC DNA]</scope>
    <source>
        <strain evidence="3 4">GCM72</strain>
    </source>
</reference>
<feature type="domain" description="Metallo-beta-lactamase" evidence="2">
    <location>
        <begin position="16"/>
        <end position="207"/>
    </location>
</feature>
<dbReference type="SUPFAM" id="SSF56281">
    <property type="entry name" value="Metallo-hydrolase/oxidoreductase"/>
    <property type="match status" value="1"/>
</dbReference>
<dbReference type="AlphaFoldDB" id="A0A0M2VCE7"/>
<dbReference type="GO" id="GO:0050313">
    <property type="term" value="F:sulfur dioxygenase activity"/>
    <property type="evidence" value="ECO:0007669"/>
    <property type="project" value="InterPro"/>
</dbReference>
<dbReference type="GO" id="GO:0046872">
    <property type="term" value="F:metal ion binding"/>
    <property type="evidence" value="ECO:0007669"/>
    <property type="project" value="UniProtKB-KW"/>
</dbReference>